<dbReference type="EMBL" id="CAJNOK010030808">
    <property type="protein sequence ID" value="CAF1464640.1"/>
    <property type="molecule type" value="Genomic_DNA"/>
</dbReference>
<proteinExistence type="predicted"/>
<dbReference type="Gene3D" id="3.40.630.30">
    <property type="match status" value="1"/>
</dbReference>
<dbReference type="EMBL" id="CAJOBA010052679">
    <property type="protein sequence ID" value="CAF4257513.1"/>
    <property type="molecule type" value="Genomic_DNA"/>
</dbReference>
<name>A0A8S2SXT4_9BILA</name>
<feature type="domain" description="N-acetyltransferase" evidence="1">
    <location>
        <begin position="4"/>
        <end position="174"/>
    </location>
</feature>
<comment type="caution">
    <text evidence="3">The sequence shown here is derived from an EMBL/GenBank/DDBJ whole genome shotgun (WGS) entry which is preliminary data.</text>
</comment>
<dbReference type="PROSITE" id="PS51186">
    <property type="entry name" value="GNAT"/>
    <property type="match status" value="1"/>
</dbReference>
<dbReference type="GO" id="GO:0016747">
    <property type="term" value="F:acyltransferase activity, transferring groups other than amino-acyl groups"/>
    <property type="evidence" value="ECO:0007669"/>
    <property type="project" value="InterPro"/>
</dbReference>
<dbReference type="Proteomes" id="UP000677228">
    <property type="component" value="Unassembled WGS sequence"/>
</dbReference>
<evidence type="ECO:0000313" key="3">
    <source>
        <dbReference type="EMBL" id="CAF4257513.1"/>
    </source>
</evidence>
<protein>
    <recommendedName>
        <fullName evidence="1">N-acetyltransferase domain-containing protein</fullName>
    </recommendedName>
</protein>
<dbReference type="Pfam" id="PF00583">
    <property type="entry name" value="Acetyltransf_1"/>
    <property type="match status" value="1"/>
</dbReference>
<dbReference type="InterPro" id="IPR000182">
    <property type="entry name" value="GNAT_dom"/>
</dbReference>
<accession>A0A8S2SXT4</accession>
<dbReference type="Proteomes" id="UP000682733">
    <property type="component" value="Unassembled WGS sequence"/>
</dbReference>
<dbReference type="PANTHER" id="PTHR43617:SF22">
    <property type="entry name" value="L-AMINO ACID N-ACETYLTRANSFERASE AAAT"/>
    <property type="match status" value="1"/>
</dbReference>
<sequence length="174" mass="20283">MAEIKTRQANIEDVEMLQKLSYQTFWDTFYNHPKNTLENITAYVNVAFTHEQIYKELKDDKTIFIIAEIKSDAVGYARLTFGNYEHGIIAKRPVELVRLYSTQEYLGKGVGTKLMEECIEIAKKYNCDVIWLGVWEHNGRAQSFYRKHGFEIVGDHIFYLGSDAQTDLLMQKNL</sequence>
<dbReference type="SUPFAM" id="SSF55729">
    <property type="entry name" value="Acyl-CoA N-acyltransferases (Nat)"/>
    <property type="match status" value="1"/>
</dbReference>
<organism evidence="3 4">
    <name type="scientific">Didymodactylos carnosus</name>
    <dbReference type="NCBI Taxonomy" id="1234261"/>
    <lineage>
        <taxon>Eukaryota</taxon>
        <taxon>Metazoa</taxon>
        <taxon>Spiralia</taxon>
        <taxon>Gnathifera</taxon>
        <taxon>Rotifera</taxon>
        <taxon>Eurotatoria</taxon>
        <taxon>Bdelloidea</taxon>
        <taxon>Philodinida</taxon>
        <taxon>Philodinidae</taxon>
        <taxon>Didymodactylos</taxon>
    </lineage>
</organism>
<evidence type="ECO:0000313" key="4">
    <source>
        <dbReference type="Proteomes" id="UP000682733"/>
    </source>
</evidence>
<dbReference type="PANTHER" id="PTHR43617">
    <property type="entry name" value="L-AMINO ACID N-ACETYLTRANSFERASE"/>
    <property type="match status" value="1"/>
</dbReference>
<dbReference type="InterPro" id="IPR016181">
    <property type="entry name" value="Acyl_CoA_acyltransferase"/>
</dbReference>
<evidence type="ECO:0000259" key="1">
    <source>
        <dbReference type="PROSITE" id="PS51186"/>
    </source>
</evidence>
<dbReference type="CDD" id="cd04301">
    <property type="entry name" value="NAT_SF"/>
    <property type="match status" value="1"/>
</dbReference>
<evidence type="ECO:0000313" key="2">
    <source>
        <dbReference type="EMBL" id="CAF1464640.1"/>
    </source>
</evidence>
<gene>
    <name evidence="2" type="ORF">OVA965_LOCUS35400</name>
    <name evidence="3" type="ORF">TMI583_LOCUS36365</name>
</gene>
<dbReference type="AlphaFoldDB" id="A0A8S2SXT4"/>
<dbReference type="InterPro" id="IPR050276">
    <property type="entry name" value="MshD_Acetyltransferase"/>
</dbReference>
<reference evidence="3" key="1">
    <citation type="submission" date="2021-02" db="EMBL/GenBank/DDBJ databases">
        <authorList>
            <person name="Nowell W R."/>
        </authorList>
    </citation>
    <scope>NUCLEOTIDE SEQUENCE</scope>
</reference>